<reference evidence="1" key="1">
    <citation type="submission" date="2020-04" db="EMBL/GenBank/DDBJ databases">
        <authorList>
            <person name="Chiriac C."/>
            <person name="Salcher M."/>
            <person name="Ghai R."/>
            <person name="Kavagutti S V."/>
        </authorList>
    </citation>
    <scope>NUCLEOTIDE SEQUENCE</scope>
</reference>
<accession>A0A6J5KSN6</accession>
<sequence length="253" mass="29638">MGEVAYVEKLEGLPLVVYITLNNENLDRKQFMESQFNHYGIKHKAFLTERLFNMQDVNITGTPIDNNESGICISHLNCMKAWYDSCDDDTVIFCEDDISFESIDYWNFTWNEFVNSLPESWECVQLIRIVSPAEDYNLVEPLQSLDLKWGRWWGASSLMKRSYVKKVLDRHILDSNVYLMGLPEIGIMPIVENILFVGLGATYNYPLLVEGESLDSTMKHINYASEEDYIKDKQHHIMSRKMIMDCWKQNFRE</sequence>
<name>A0A6J5KSN6_9CAUD</name>
<proteinExistence type="predicted"/>
<evidence type="ECO:0000313" key="1">
    <source>
        <dbReference type="EMBL" id="CAB4124272.1"/>
    </source>
</evidence>
<organism evidence="1">
    <name type="scientific">uncultured Caudovirales phage</name>
    <dbReference type="NCBI Taxonomy" id="2100421"/>
    <lineage>
        <taxon>Viruses</taxon>
        <taxon>Duplodnaviria</taxon>
        <taxon>Heunggongvirae</taxon>
        <taxon>Uroviricota</taxon>
        <taxon>Caudoviricetes</taxon>
        <taxon>Peduoviridae</taxon>
        <taxon>Maltschvirus</taxon>
        <taxon>Maltschvirus maltsch</taxon>
    </lineage>
</organism>
<protein>
    <submittedName>
        <fullName evidence="1">Uncharacterized protein</fullName>
    </submittedName>
</protein>
<dbReference type="EMBL" id="LR796178">
    <property type="protein sequence ID" value="CAB4124272.1"/>
    <property type="molecule type" value="Genomic_DNA"/>
</dbReference>
<gene>
    <name evidence="1" type="ORF">UFOVP49_110</name>
</gene>